<name>A0A0R2D7A1_9LACO</name>
<evidence type="ECO:0000259" key="6">
    <source>
        <dbReference type="PROSITE" id="PS50893"/>
    </source>
</evidence>
<keyword evidence="4" id="KW-0067">ATP-binding</keyword>
<evidence type="ECO:0000256" key="4">
    <source>
        <dbReference type="ARBA" id="ARBA00022840"/>
    </source>
</evidence>
<reference evidence="7 8" key="1">
    <citation type="journal article" date="2015" name="Genome Announc.">
        <title>Expanding the biotechnology potential of lactobacilli through comparative genomics of 213 strains and associated genera.</title>
        <authorList>
            <person name="Sun Z."/>
            <person name="Harris H.M."/>
            <person name="McCann A."/>
            <person name="Guo C."/>
            <person name="Argimon S."/>
            <person name="Zhang W."/>
            <person name="Yang X."/>
            <person name="Jeffery I.B."/>
            <person name="Cooney J.C."/>
            <person name="Kagawa T.F."/>
            <person name="Liu W."/>
            <person name="Song Y."/>
            <person name="Salvetti E."/>
            <person name="Wrobel A."/>
            <person name="Rasinkangas P."/>
            <person name="Parkhill J."/>
            <person name="Rea M.C."/>
            <person name="O'Sullivan O."/>
            <person name="Ritari J."/>
            <person name="Douillard F.P."/>
            <person name="Paul Ross R."/>
            <person name="Yang R."/>
            <person name="Briner A.E."/>
            <person name="Felis G.E."/>
            <person name="de Vos W.M."/>
            <person name="Barrangou R."/>
            <person name="Klaenhammer T.R."/>
            <person name="Caufield P.W."/>
            <person name="Cui Y."/>
            <person name="Zhang H."/>
            <person name="O'Toole P.W."/>
        </authorList>
    </citation>
    <scope>NUCLEOTIDE SEQUENCE [LARGE SCALE GENOMIC DNA]</scope>
    <source>
        <strain evidence="7 8">DSM 20253</strain>
    </source>
</reference>
<evidence type="ECO:0000256" key="3">
    <source>
        <dbReference type="ARBA" id="ARBA00022741"/>
    </source>
</evidence>
<evidence type="ECO:0000256" key="2">
    <source>
        <dbReference type="ARBA" id="ARBA00022448"/>
    </source>
</evidence>
<comment type="caution">
    <text evidence="7">The sequence shown here is derived from an EMBL/GenBank/DDBJ whole genome shotgun (WGS) entry which is preliminary data.</text>
</comment>
<dbReference type="PANTHER" id="PTHR42798:SF7">
    <property type="entry name" value="ALPHA-D-RIBOSE 1-METHYLPHOSPHONATE 5-TRIPHOSPHATE SYNTHASE SUBUNIT PHNL"/>
    <property type="match status" value="1"/>
</dbReference>
<dbReference type="PROSITE" id="PS50893">
    <property type="entry name" value="ABC_TRANSPORTER_2"/>
    <property type="match status" value="1"/>
</dbReference>
<dbReference type="SMART" id="SM00382">
    <property type="entry name" value="AAA"/>
    <property type="match status" value="1"/>
</dbReference>
<dbReference type="PANTHER" id="PTHR42798">
    <property type="entry name" value="LIPOPROTEIN-RELEASING SYSTEM ATP-BINDING PROTEIN LOLD"/>
    <property type="match status" value="1"/>
</dbReference>
<dbReference type="SUPFAM" id="SSF52540">
    <property type="entry name" value="P-loop containing nucleoside triphosphate hydrolases"/>
    <property type="match status" value="1"/>
</dbReference>
<dbReference type="RefSeq" id="WP_057873059.1">
    <property type="nucleotide sequence ID" value="NZ_AYYI01000006.1"/>
</dbReference>
<dbReference type="FunFam" id="3.40.50.300:FF:000032">
    <property type="entry name" value="Export ABC transporter ATP-binding protein"/>
    <property type="match status" value="1"/>
</dbReference>
<dbReference type="InterPro" id="IPR003593">
    <property type="entry name" value="AAA+_ATPase"/>
</dbReference>
<accession>A0A0R2D7A1</accession>
<dbReference type="AlphaFoldDB" id="A0A0R2D7A1"/>
<evidence type="ECO:0000256" key="5">
    <source>
        <dbReference type="ARBA" id="ARBA00022970"/>
    </source>
</evidence>
<keyword evidence="8" id="KW-1185">Reference proteome</keyword>
<evidence type="ECO:0000256" key="1">
    <source>
        <dbReference type="ARBA" id="ARBA00005417"/>
    </source>
</evidence>
<dbReference type="Gene3D" id="3.40.50.300">
    <property type="entry name" value="P-loop containing nucleotide triphosphate hydrolases"/>
    <property type="match status" value="1"/>
</dbReference>
<dbReference type="GO" id="GO:0006865">
    <property type="term" value="P:amino acid transport"/>
    <property type="evidence" value="ECO:0007669"/>
    <property type="project" value="UniProtKB-KW"/>
</dbReference>
<dbReference type="InterPro" id="IPR027417">
    <property type="entry name" value="P-loop_NTPase"/>
</dbReference>
<dbReference type="Proteomes" id="UP000051638">
    <property type="component" value="Unassembled WGS sequence"/>
</dbReference>
<organism evidence="7 8">
    <name type="scientific">Loigolactobacillus rennini DSM 20253</name>
    <dbReference type="NCBI Taxonomy" id="1423796"/>
    <lineage>
        <taxon>Bacteria</taxon>
        <taxon>Bacillati</taxon>
        <taxon>Bacillota</taxon>
        <taxon>Bacilli</taxon>
        <taxon>Lactobacillales</taxon>
        <taxon>Lactobacillaceae</taxon>
        <taxon>Loigolactobacillus</taxon>
    </lineage>
</organism>
<dbReference type="EMBL" id="AYYI01000006">
    <property type="protein sequence ID" value="KRM99816.1"/>
    <property type="molecule type" value="Genomic_DNA"/>
</dbReference>
<gene>
    <name evidence="7" type="ORF">FC24_GL001899</name>
</gene>
<comment type="similarity">
    <text evidence="1">Belongs to the ABC transporter superfamily.</text>
</comment>
<dbReference type="PATRIC" id="fig|1423796.3.peg.1927"/>
<proteinExistence type="inferred from homology"/>
<dbReference type="InterPro" id="IPR003439">
    <property type="entry name" value="ABC_transporter-like_ATP-bd"/>
</dbReference>
<evidence type="ECO:0000313" key="7">
    <source>
        <dbReference type="EMBL" id="KRM99816.1"/>
    </source>
</evidence>
<dbReference type="OrthoDB" id="9791546at2"/>
<keyword evidence="3" id="KW-0547">Nucleotide-binding</keyword>
<dbReference type="GO" id="GO:0098796">
    <property type="term" value="C:membrane protein complex"/>
    <property type="evidence" value="ECO:0007669"/>
    <property type="project" value="UniProtKB-ARBA"/>
</dbReference>
<feature type="domain" description="ABC transporter" evidence="6">
    <location>
        <begin position="4"/>
        <end position="243"/>
    </location>
</feature>
<dbReference type="STRING" id="1423796.FC24_GL001899"/>
<keyword evidence="2" id="KW-0813">Transport</keyword>
<dbReference type="Pfam" id="PF00005">
    <property type="entry name" value="ABC_tran"/>
    <property type="match status" value="1"/>
</dbReference>
<evidence type="ECO:0000313" key="8">
    <source>
        <dbReference type="Proteomes" id="UP000051638"/>
    </source>
</evidence>
<dbReference type="InterPro" id="IPR017911">
    <property type="entry name" value="MacB-like_ATP-bd"/>
</dbReference>
<keyword evidence="5" id="KW-0029">Amino-acid transport</keyword>
<dbReference type="GO" id="GO:0005524">
    <property type="term" value="F:ATP binding"/>
    <property type="evidence" value="ECO:0007669"/>
    <property type="project" value="UniProtKB-KW"/>
</dbReference>
<dbReference type="CDD" id="cd03255">
    <property type="entry name" value="ABC_MJ0796_LolCDE_FtsE"/>
    <property type="match status" value="1"/>
</dbReference>
<dbReference type="GO" id="GO:0022857">
    <property type="term" value="F:transmembrane transporter activity"/>
    <property type="evidence" value="ECO:0007669"/>
    <property type="project" value="UniProtKB-ARBA"/>
</dbReference>
<dbReference type="GO" id="GO:0016887">
    <property type="term" value="F:ATP hydrolysis activity"/>
    <property type="evidence" value="ECO:0007669"/>
    <property type="project" value="InterPro"/>
</dbReference>
<protein>
    <recommendedName>
        <fullName evidence="6">ABC transporter domain-containing protein</fullName>
    </recommendedName>
</protein>
<sequence length="259" mass="28023">MPLIDVQDVHKVYGHRANLVTAVAGVSLQVLQGEFVGIMGPSGAGKTTLLNLMSTIDRPTSGQIFLNQKNVTYMKNAALAKFRREQLGFIFQDFNLLAALTVRENLVLPLTLAGYSVVAINQALQKIVGILGLNSLLNRYPDDISPGQKQRVACGRAIITQPHLLFADEPTGSLDSKAATELLRYLTIINAKAGTTVVMVTHDAFTASYCRRILFIKDGQLFAEIVRQGSRQSFFQQVIDMQATIGGGGRTNGASAPGF</sequence>